<dbReference type="PANTHER" id="PTHR31503:SF45">
    <property type="entry name" value="SODIUM_CALCIUM EXCHANGER NCL-LIKE"/>
    <property type="match status" value="1"/>
</dbReference>
<dbReference type="EMBL" id="RXIC02000024">
    <property type="protein sequence ID" value="KAB1209861.1"/>
    <property type="molecule type" value="Genomic_DNA"/>
</dbReference>
<evidence type="ECO:0008006" key="7">
    <source>
        <dbReference type="Google" id="ProtNLM"/>
    </source>
</evidence>
<proteinExistence type="predicted"/>
<dbReference type="AlphaFoldDB" id="A0A6A1VB06"/>
<dbReference type="GO" id="GO:0016020">
    <property type="term" value="C:membrane"/>
    <property type="evidence" value="ECO:0007669"/>
    <property type="project" value="InterPro"/>
</dbReference>
<dbReference type="GO" id="GO:0015369">
    <property type="term" value="F:calcium:proton antiporter activity"/>
    <property type="evidence" value="ECO:0007669"/>
    <property type="project" value="TreeGrafter"/>
</dbReference>
<feature type="signal peptide" evidence="4">
    <location>
        <begin position="1"/>
        <end position="25"/>
    </location>
</feature>
<evidence type="ECO:0000313" key="6">
    <source>
        <dbReference type="Proteomes" id="UP000516437"/>
    </source>
</evidence>
<protein>
    <recommendedName>
        <fullName evidence="7">Sodium/calcium exchanger membrane region domain-containing protein</fullName>
    </recommendedName>
</protein>
<feature type="transmembrane region" description="Helical" evidence="3">
    <location>
        <begin position="67"/>
        <end position="91"/>
    </location>
</feature>
<keyword evidence="1" id="KW-0813">Transport</keyword>
<keyword evidence="3" id="KW-1133">Transmembrane helix</keyword>
<dbReference type="GO" id="GO:0006874">
    <property type="term" value="P:intracellular calcium ion homeostasis"/>
    <property type="evidence" value="ECO:0007669"/>
    <property type="project" value="TreeGrafter"/>
</dbReference>
<keyword evidence="4" id="KW-0732">Signal</keyword>
<dbReference type="OrthoDB" id="26525at2759"/>
<dbReference type="PANTHER" id="PTHR31503">
    <property type="entry name" value="VACUOLAR CALCIUM ION TRANSPORTER"/>
    <property type="match status" value="1"/>
</dbReference>
<evidence type="ECO:0000256" key="1">
    <source>
        <dbReference type="ARBA" id="ARBA00022449"/>
    </source>
</evidence>
<dbReference type="InterPro" id="IPR004713">
    <property type="entry name" value="CaH_exchang"/>
</dbReference>
<organism evidence="5 6">
    <name type="scientific">Morella rubra</name>
    <name type="common">Chinese bayberry</name>
    <dbReference type="NCBI Taxonomy" id="262757"/>
    <lineage>
        <taxon>Eukaryota</taxon>
        <taxon>Viridiplantae</taxon>
        <taxon>Streptophyta</taxon>
        <taxon>Embryophyta</taxon>
        <taxon>Tracheophyta</taxon>
        <taxon>Spermatophyta</taxon>
        <taxon>Magnoliopsida</taxon>
        <taxon>eudicotyledons</taxon>
        <taxon>Gunneridae</taxon>
        <taxon>Pentapetalae</taxon>
        <taxon>rosids</taxon>
        <taxon>fabids</taxon>
        <taxon>Fagales</taxon>
        <taxon>Myricaceae</taxon>
        <taxon>Morella</taxon>
    </lineage>
</organism>
<reference evidence="5 6" key="1">
    <citation type="journal article" date="2019" name="Plant Biotechnol. J.">
        <title>The red bayberry genome and genetic basis of sex determination.</title>
        <authorList>
            <person name="Jia H.M."/>
            <person name="Jia H.J."/>
            <person name="Cai Q.L."/>
            <person name="Wang Y."/>
            <person name="Zhao H.B."/>
            <person name="Yang W.F."/>
            <person name="Wang G.Y."/>
            <person name="Li Y.H."/>
            <person name="Zhan D.L."/>
            <person name="Shen Y.T."/>
            <person name="Niu Q.F."/>
            <person name="Chang L."/>
            <person name="Qiu J."/>
            <person name="Zhao L."/>
            <person name="Xie H.B."/>
            <person name="Fu W.Y."/>
            <person name="Jin J."/>
            <person name="Li X.W."/>
            <person name="Jiao Y."/>
            <person name="Zhou C.C."/>
            <person name="Tu T."/>
            <person name="Chai C.Y."/>
            <person name="Gao J.L."/>
            <person name="Fan L.J."/>
            <person name="van de Weg E."/>
            <person name="Wang J.Y."/>
            <person name="Gao Z.S."/>
        </authorList>
    </citation>
    <scope>NUCLEOTIDE SEQUENCE [LARGE SCALE GENOMIC DNA]</scope>
    <source>
        <tissue evidence="5">Leaves</tissue>
    </source>
</reference>
<gene>
    <name evidence="5" type="ORF">CJ030_MR6G004343</name>
</gene>
<keyword evidence="1" id="KW-0050">Antiport</keyword>
<keyword evidence="3" id="KW-0812">Transmembrane</keyword>
<keyword evidence="2" id="KW-0406">Ion transport</keyword>
<evidence type="ECO:0000313" key="5">
    <source>
        <dbReference type="EMBL" id="KAB1209861.1"/>
    </source>
</evidence>
<accession>A0A6A1VB06</accession>
<comment type="caution">
    <text evidence="5">The sequence shown here is derived from an EMBL/GenBank/DDBJ whole genome shotgun (WGS) entry which is preliminary data.</text>
</comment>
<keyword evidence="3" id="KW-0472">Membrane</keyword>
<evidence type="ECO:0000256" key="4">
    <source>
        <dbReference type="SAM" id="SignalP"/>
    </source>
</evidence>
<keyword evidence="6" id="KW-1185">Reference proteome</keyword>
<feature type="transmembrane region" description="Helical" evidence="3">
    <location>
        <begin position="103"/>
        <end position="121"/>
    </location>
</feature>
<evidence type="ECO:0000256" key="3">
    <source>
        <dbReference type="SAM" id="Phobius"/>
    </source>
</evidence>
<name>A0A6A1VB06_9ROSI</name>
<dbReference type="Proteomes" id="UP000516437">
    <property type="component" value="Chromosome 6"/>
</dbReference>
<evidence type="ECO:0000256" key="2">
    <source>
        <dbReference type="ARBA" id="ARBA00023065"/>
    </source>
</evidence>
<sequence>MEKKLAGFLLAGFFVFLALARPCQCGRPITSNSPFDNVSDGLHGLQQPKALVYLNRLFSSDTCTETYGFLPCTTTVLGNVFLILIYSYLMFLGAKQLSDGSEILLEILGPGIIGGFLLPVLSSLPDATIILGFYEIPTQLDMLLKSVSYDINKDIIGAHFC</sequence>
<feature type="chain" id="PRO_5025368502" description="Sodium/calcium exchanger membrane region domain-containing protein" evidence="4">
    <location>
        <begin position="26"/>
        <end position="161"/>
    </location>
</feature>